<accession>A0ABW9N2G7</accession>
<sequence>MRKVLPIILSGALLTGFGVNSQKTEQDLNPQIIDVEAINKVEENRNQNKLENFDLTSLDKSDINAIAQTGVAYVKTNEYNDLSQEEKSYMYNACLEAMDKLGYDTSNFTYDDMNNLYNACRDYMLENNVDPETFGLKDQAKLYNMCRNYLKNNNTDKKVGCMSRR</sequence>
<dbReference type="EMBL" id="JBGMEG010000014">
    <property type="protein sequence ID" value="MFO3718125.1"/>
    <property type="molecule type" value="Genomic_DNA"/>
</dbReference>
<keyword evidence="2" id="KW-1185">Reference proteome</keyword>
<reference evidence="1 2" key="1">
    <citation type="journal article" date="2025" name="Anaerobe">
        <title>Description of Anaerococcus kampingiae sp. nov., Anaerococcus groningensis sp. nov., Anaerococcus martiniensis sp. nov., and Anaerococcus cruorum sp. nov., isolated from human clinical specimens.</title>
        <authorList>
            <person name="Boiten K.E."/>
            <person name="Meijer J."/>
            <person name="van Wezel E.M."/>
            <person name="Veloo A.C.M."/>
        </authorList>
    </citation>
    <scope>NUCLEOTIDE SEQUENCE [LARGE SCALE GENOMIC DNA]</scope>
    <source>
        <strain evidence="1 2">ENR1011</strain>
    </source>
</reference>
<dbReference type="Proteomes" id="UP001637993">
    <property type="component" value="Unassembled WGS sequence"/>
</dbReference>
<protein>
    <submittedName>
        <fullName evidence="1">Uncharacterized protein</fullName>
    </submittedName>
</protein>
<evidence type="ECO:0000313" key="1">
    <source>
        <dbReference type="EMBL" id="MFO3718125.1"/>
    </source>
</evidence>
<evidence type="ECO:0000313" key="2">
    <source>
        <dbReference type="Proteomes" id="UP001637993"/>
    </source>
</evidence>
<name>A0ABW9N2G7_9FIRM</name>
<proteinExistence type="predicted"/>
<dbReference type="RefSeq" id="WP_410024681.1">
    <property type="nucleotide sequence ID" value="NZ_JBGMEG010000014.1"/>
</dbReference>
<comment type="caution">
    <text evidence="1">The sequence shown here is derived from an EMBL/GenBank/DDBJ whole genome shotgun (WGS) entry which is preliminary data.</text>
</comment>
<organism evidence="1 2">
    <name type="scientific">Anaerococcus groningensis</name>
    <dbReference type="NCBI Taxonomy" id="3115616"/>
    <lineage>
        <taxon>Bacteria</taxon>
        <taxon>Bacillati</taxon>
        <taxon>Bacillota</taxon>
        <taxon>Tissierellia</taxon>
        <taxon>Tissierellales</taxon>
        <taxon>Peptoniphilaceae</taxon>
        <taxon>Anaerococcus</taxon>
    </lineage>
</organism>
<gene>
    <name evidence="1" type="ORF">AB9Q04_07270</name>
</gene>